<sequence length="139" mass="14602">MDTAASSVVVGDHTAGLRAAISAFPDIRFVLVHDVTRAATPPQVIKSVVEALEQGAKAVIPVLPLTDTVKVVDQDGRITGTRDREELRVMQSPLGTAVELLQQAEGDLPGGLGVPLSTVPGHPHGLRIRTEFDVATVTP</sequence>
<dbReference type="Proteomes" id="UP001519332">
    <property type="component" value="Unassembled WGS sequence"/>
</dbReference>
<keyword evidence="1 3" id="KW-0808">Transferase</keyword>
<evidence type="ECO:0000313" key="4">
    <source>
        <dbReference type="Proteomes" id="UP001519332"/>
    </source>
</evidence>
<keyword evidence="2 3" id="KW-0548">Nucleotidyltransferase</keyword>
<evidence type="ECO:0000313" key="3">
    <source>
        <dbReference type="EMBL" id="MBP2321304.1"/>
    </source>
</evidence>
<comment type="caution">
    <text evidence="3">The sequence shown here is derived from an EMBL/GenBank/DDBJ whole genome shotgun (WGS) entry which is preliminary data.</text>
</comment>
<dbReference type="EC" id="2.7.7.60" evidence="3"/>
<dbReference type="Gene3D" id="3.90.550.10">
    <property type="entry name" value="Spore Coat Polysaccharide Biosynthesis Protein SpsA, Chain A"/>
    <property type="match status" value="1"/>
</dbReference>
<keyword evidence="4" id="KW-1185">Reference proteome</keyword>
<reference evidence="3 4" key="1">
    <citation type="submission" date="2021-03" db="EMBL/GenBank/DDBJ databases">
        <title>Sequencing the genomes of 1000 actinobacteria strains.</title>
        <authorList>
            <person name="Klenk H.-P."/>
        </authorList>
    </citation>
    <scope>NUCLEOTIDE SEQUENCE [LARGE SCALE GENOMIC DNA]</scope>
    <source>
        <strain evidence="3 4">DSM 46670</strain>
    </source>
</reference>
<dbReference type="InterPro" id="IPR034683">
    <property type="entry name" value="IspD/TarI"/>
</dbReference>
<organism evidence="3 4">
    <name type="scientific">Kibdelosporangium banguiense</name>
    <dbReference type="NCBI Taxonomy" id="1365924"/>
    <lineage>
        <taxon>Bacteria</taxon>
        <taxon>Bacillati</taxon>
        <taxon>Actinomycetota</taxon>
        <taxon>Actinomycetes</taxon>
        <taxon>Pseudonocardiales</taxon>
        <taxon>Pseudonocardiaceae</taxon>
        <taxon>Kibdelosporangium</taxon>
    </lineage>
</organism>
<name>A0ABS4TAF7_9PSEU</name>
<protein>
    <submittedName>
        <fullName evidence="3">2-C-methyl-D-erythritol 4-phosphate cytidylyltransferase</fullName>
        <ecNumber evidence="3">2.7.7.60</ecNumber>
    </submittedName>
</protein>
<dbReference type="Pfam" id="PF01128">
    <property type="entry name" value="IspD"/>
    <property type="match status" value="1"/>
</dbReference>
<evidence type="ECO:0000256" key="2">
    <source>
        <dbReference type="ARBA" id="ARBA00022695"/>
    </source>
</evidence>
<gene>
    <name evidence="3" type="ORF">JOF56_001689</name>
</gene>
<dbReference type="SUPFAM" id="SSF53448">
    <property type="entry name" value="Nucleotide-diphospho-sugar transferases"/>
    <property type="match status" value="1"/>
</dbReference>
<dbReference type="InterPro" id="IPR029044">
    <property type="entry name" value="Nucleotide-diphossugar_trans"/>
</dbReference>
<accession>A0ABS4TAF7</accession>
<dbReference type="GO" id="GO:0050518">
    <property type="term" value="F:2-C-methyl-D-erythritol 4-phosphate cytidylyltransferase activity"/>
    <property type="evidence" value="ECO:0007669"/>
    <property type="project" value="UniProtKB-EC"/>
</dbReference>
<dbReference type="EMBL" id="JAGINW010000001">
    <property type="protein sequence ID" value="MBP2321304.1"/>
    <property type="molecule type" value="Genomic_DNA"/>
</dbReference>
<proteinExistence type="predicted"/>
<evidence type="ECO:0000256" key="1">
    <source>
        <dbReference type="ARBA" id="ARBA00022679"/>
    </source>
</evidence>